<dbReference type="RefSeq" id="WP_207026620.1">
    <property type="nucleotide sequence ID" value="NZ_JAFLNM010000001.1"/>
</dbReference>
<reference evidence="2 3" key="1">
    <citation type="submission" date="2021-03" db="EMBL/GenBank/DDBJ databases">
        <title>Muricauda lutimaris sp. nov. and Muricauda ruestringensis sp. nov, two marine members of the Flavobacteriaceae isolated from deep sea sediments of Western Pacific.</title>
        <authorList>
            <person name="Zhao S."/>
            <person name="Liu R."/>
        </authorList>
    </citation>
    <scope>NUCLEOTIDE SEQUENCE [LARGE SCALE GENOMIC DNA]</scope>
    <source>
        <strain evidence="2 3">BC31-3-A3</strain>
    </source>
</reference>
<dbReference type="PANTHER" id="PTHR43283:SF18">
    <property type="match status" value="1"/>
</dbReference>
<name>A0ABS3FD15_9FLAO</name>
<evidence type="ECO:0000313" key="3">
    <source>
        <dbReference type="Proteomes" id="UP000664807"/>
    </source>
</evidence>
<dbReference type="Gene3D" id="3.40.710.10">
    <property type="entry name" value="DD-peptidase/beta-lactamase superfamily"/>
    <property type="match status" value="1"/>
</dbReference>
<dbReference type="InterPro" id="IPR012338">
    <property type="entry name" value="Beta-lactam/transpept-like"/>
</dbReference>
<dbReference type="GO" id="GO:0016787">
    <property type="term" value="F:hydrolase activity"/>
    <property type="evidence" value="ECO:0007669"/>
    <property type="project" value="UniProtKB-KW"/>
</dbReference>
<dbReference type="EMBL" id="JAFLNM010000001">
    <property type="protein sequence ID" value="MBO0341055.1"/>
    <property type="molecule type" value="Genomic_DNA"/>
</dbReference>
<keyword evidence="2" id="KW-0378">Hydrolase</keyword>
<dbReference type="Pfam" id="PF00144">
    <property type="entry name" value="Beta-lactamase"/>
    <property type="match status" value="1"/>
</dbReference>
<evidence type="ECO:0000313" key="2">
    <source>
        <dbReference type="EMBL" id="MBO0341055.1"/>
    </source>
</evidence>
<accession>A0ABS3FD15</accession>
<protein>
    <submittedName>
        <fullName evidence="2">Serine hydrolase</fullName>
    </submittedName>
</protein>
<sequence>MKKLIVLFILFNLFGCINSGPQIKRIDDSQISKSELTAKIKSLVDSANVTGISIAIFNNNKITYQNSFGYANINNKDTLTNQTVFYGASLSKAVFGYLVAQLVTEGILDLDKPLQDYLDKPLPTIEFEKEWRGYKNLKKDKRYEKITARMCLSHTTGFPNWRWMTKENDFFREGKIRFTVEPGTRYSYSGEGIQLLQFVIEQITGQELEKLAQELIFHPLQMNMTSYVWQDKFNNKYCNGHTTEEKIIPIDKEDEANAAGSLSTTLEDYSKLIKHILEQTSHNLPITDLLFRPNIRIKSKTQFGHQAWEDTNENDSIELSYGLGWGLLTSPYGKGAFKEGHGEGYQHYSIIFPEKNIGIIILSNSDNAESIFKELLEISIRDTYTPWKWESYIPYNYEQK</sequence>
<keyword evidence="3" id="KW-1185">Reference proteome</keyword>
<dbReference type="PANTHER" id="PTHR43283">
    <property type="entry name" value="BETA-LACTAMASE-RELATED"/>
    <property type="match status" value="1"/>
</dbReference>
<dbReference type="SUPFAM" id="SSF56601">
    <property type="entry name" value="beta-lactamase/transpeptidase-like"/>
    <property type="match status" value="1"/>
</dbReference>
<gene>
    <name evidence="2" type="ORF">J0654_05330</name>
</gene>
<proteinExistence type="predicted"/>
<organism evidence="2 3">
    <name type="scientific">Flagellimonas profundi</name>
    <dbReference type="NCBI Taxonomy" id="2915620"/>
    <lineage>
        <taxon>Bacteria</taxon>
        <taxon>Pseudomonadati</taxon>
        <taxon>Bacteroidota</taxon>
        <taxon>Flavobacteriia</taxon>
        <taxon>Flavobacteriales</taxon>
        <taxon>Flavobacteriaceae</taxon>
        <taxon>Flagellimonas</taxon>
    </lineage>
</organism>
<evidence type="ECO:0000259" key="1">
    <source>
        <dbReference type="Pfam" id="PF00144"/>
    </source>
</evidence>
<dbReference type="InterPro" id="IPR050789">
    <property type="entry name" value="Diverse_Enzym_Activities"/>
</dbReference>
<dbReference type="InterPro" id="IPR001466">
    <property type="entry name" value="Beta-lactam-related"/>
</dbReference>
<dbReference type="Proteomes" id="UP000664807">
    <property type="component" value="Unassembled WGS sequence"/>
</dbReference>
<comment type="caution">
    <text evidence="2">The sequence shown here is derived from an EMBL/GenBank/DDBJ whole genome shotgun (WGS) entry which is preliminary data.</text>
</comment>
<feature type="domain" description="Beta-lactamase-related" evidence="1">
    <location>
        <begin position="37"/>
        <end position="368"/>
    </location>
</feature>